<gene>
    <name evidence="2" type="ORF">HW423_00050</name>
</gene>
<dbReference type="Proteomes" id="UP000571018">
    <property type="component" value="Unassembled WGS sequence"/>
</dbReference>
<dbReference type="InterPro" id="IPR010330">
    <property type="entry name" value="CoiA_nuc"/>
</dbReference>
<name>A0A839A2Z5_9LACT</name>
<keyword evidence="3" id="KW-1185">Reference proteome</keyword>
<feature type="domain" description="Competence protein CoiA nuclease-like" evidence="1">
    <location>
        <begin position="65"/>
        <end position="210"/>
    </location>
</feature>
<protein>
    <recommendedName>
        <fullName evidence="1">Competence protein CoiA nuclease-like domain-containing protein</fullName>
    </recommendedName>
</protein>
<dbReference type="RefSeq" id="WP_218929925.1">
    <property type="nucleotide sequence ID" value="NZ_JACAOA010000001.1"/>
</dbReference>
<accession>A0A839A2Z5</accession>
<dbReference type="AlphaFoldDB" id="A0A839A2Z5"/>
<comment type="caution">
    <text evidence="2">The sequence shown here is derived from an EMBL/GenBank/DDBJ whole genome shotgun (WGS) entry which is preliminary data.</text>
</comment>
<organism evidence="2 3">
    <name type="scientific">Ruoffia halotolerans</name>
    <dbReference type="NCBI Taxonomy" id="2748684"/>
    <lineage>
        <taxon>Bacteria</taxon>
        <taxon>Bacillati</taxon>
        <taxon>Bacillota</taxon>
        <taxon>Bacilli</taxon>
        <taxon>Lactobacillales</taxon>
        <taxon>Aerococcaceae</taxon>
        <taxon>Ruoffia</taxon>
    </lineage>
</organism>
<reference evidence="2 3" key="1">
    <citation type="submission" date="2020-06" db="EMBL/GenBank/DDBJ databases">
        <title>Reclassification of Facklamia ignava, Facklamia soureckii and Facklami tabacinasalis as Falseniella iganva gen. nov., comb. nov., Hutsoniella ignava gen. nov., comb. nov., and Ruoffia tabacinasalis gen. nov., comb. nov and description of Ruoffia haltotolerans sp. nov., isolated from hypersaline Inland Sea of Qatar.</title>
        <authorList>
            <person name="Fotedar R."/>
            <person name="Sankaranarayanan K."/>
            <person name="Lawson P."/>
            <person name="Caldwell M."/>
            <person name="Zeyara A."/>
            <person name="Al Malki A."/>
            <person name="Ali M."/>
        </authorList>
    </citation>
    <scope>NUCLEOTIDE SEQUENCE [LARGE SCALE GENOMIC DNA]</scope>
    <source>
        <strain evidence="2 3">INB8</strain>
    </source>
</reference>
<evidence type="ECO:0000313" key="3">
    <source>
        <dbReference type="Proteomes" id="UP000571018"/>
    </source>
</evidence>
<dbReference type="EMBL" id="JACAOA010000001">
    <property type="protein sequence ID" value="MBA5728184.1"/>
    <property type="molecule type" value="Genomic_DNA"/>
</dbReference>
<proteinExistence type="predicted"/>
<evidence type="ECO:0000313" key="2">
    <source>
        <dbReference type="EMBL" id="MBA5728184.1"/>
    </source>
</evidence>
<dbReference type="Pfam" id="PF06054">
    <property type="entry name" value="CoiA_nuc"/>
    <property type="match status" value="1"/>
</dbReference>
<evidence type="ECO:0000259" key="1">
    <source>
        <dbReference type="Pfam" id="PF06054"/>
    </source>
</evidence>
<sequence length="362" mass="42998">MLVAMSKEGELIYASEVKFKYPYLMEFYCPTCAQKVFYKDSHKGKGFFSHYSKCQLEESRRSPLESYEHKRGKEIIIEELQGIQKLVLQTELYFPEINQFADVYVTVKSASSESVIYEFQRSVIPAADVIVRNQNYKQLVNQVHWLMDDYTTRSTALNQRWKQTMLNYNDDWGFHLKFLNLKKKEIIIQRHLPIIYQKNNYRLKQNRMTIREFHQLDSLHDEYCELISVGKRTKASLNYNRQLNGIMNNEAYRNTIYLLYQQGTVLTDIPEWVFTEQWEVLLTQTPSWLVFSWSLTIIRQLNYTFTTDAFMEKFRACSEIKVARTPLIHSDIYPVLCLAILILLFQKGILEKVSNVEWVSKL</sequence>